<sequence>MIQSFRGYYRPTEAEFDELWSDCLFVFDTNVLLNFFRTEDEIRSKLLNILELLKDRVFVPYQVAMEYHHRLQEEIHNQNKTYNNMNAMLTKKFGDIKNDINNKYNRHVNLNLEKIFEVLEQSLSTVKKEIESQKQSHPLLDETARKIAHLLESCVGSSYETQEELDDLYKEGELRFQNKIPPGFGDLKEKKDRNRNHLGLIYQDVYGDFLVWKQILMEASEKRKNVIIVTGDSEKGDWWLLDKNKNKIAPHPQLLQEFHKETEGELCYIYDPDEFIRRAYEFFKLGSEEESVKVAKGMTDVSDTYNEELLMDTGLDLFHLGSYEKDSLYFELKEAKALDNSSMYFKAIRDAKKIIDKRKQEVVDLHNTVNIKIFELASFNPGLANSYKSTLNSIDPNTVKLKDLRSLLSKLDWELDFYLSQDY</sequence>
<name>A0ABT8I035_9BACL</name>
<reference evidence="2" key="1">
    <citation type="submission" date="2023-07" db="EMBL/GenBank/DDBJ databases">
        <title>Fictibacillus sp. isolated from freshwater pond.</title>
        <authorList>
            <person name="Kirdat K."/>
            <person name="Bhat A."/>
            <person name="Mourya A."/>
            <person name="Yadav A."/>
        </authorList>
    </citation>
    <scope>NUCLEOTIDE SEQUENCE</scope>
    <source>
        <strain evidence="2">NE201</strain>
    </source>
</reference>
<gene>
    <name evidence="2" type="ORF">QYB97_18115</name>
</gene>
<dbReference type="RefSeq" id="WP_301167430.1">
    <property type="nucleotide sequence ID" value="NZ_JAUHTR010000011.1"/>
</dbReference>
<organism evidence="2 3">
    <name type="scientific">Fictibacillus fluitans</name>
    <dbReference type="NCBI Taxonomy" id="3058422"/>
    <lineage>
        <taxon>Bacteria</taxon>
        <taxon>Bacillati</taxon>
        <taxon>Bacillota</taxon>
        <taxon>Bacilli</taxon>
        <taxon>Bacillales</taxon>
        <taxon>Fictibacillaceae</taxon>
        <taxon>Fictibacillus</taxon>
    </lineage>
</organism>
<accession>A0ABT8I035</accession>
<dbReference type="InterPro" id="IPR041578">
    <property type="entry name" value="PIN_8"/>
</dbReference>
<comment type="caution">
    <text evidence="2">The sequence shown here is derived from an EMBL/GenBank/DDBJ whole genome shotgun (WGS) entry which is preliminary data.</text>
</comment>
<keyword evidence="3" id="KW-1185">Reference proteome</keyword>
<evidence type="ECO:0000259" key="1">
    <source>
        <dbReference type="Pfam" id="PF18476"/>
    </source>
</evidence>
<feature type="domain" description="PIN like" evidence="1">
    <location>
        <begin position="24"/>
        <end position="253"/>
    </location>
</feature>
<dbReference type="EMBL" id="JAUHTR010000011">
    <property type="protein sequence ID" value="MDN4526402.1"/>
    <property type="molecule type" value="Genomic_DNA"/>
</dbReference>
<evidence type="ECO:0000313" key="3">
    <source>
        <dbReference type="Proteomes" id="UP001172721"/>
    </source>
</evidence>
<dbReference type="Pfam" id="PF18476">
    <property type="entry name" value="PIN_8"/>
    <property type="match status" value="1"/>
</dbReference>
<proteinExistence type="predicted"/>
<protein>
    <submittedName>
        <fullName evidence="2">PIN domain-containing protein</fullName>
    </submittedName>
</protein>
<evidence type="ECO:0000313" key="2">
    <source>
        <dbReference type="EMBL" id="MDN4526402.1"/>
    </source>
</evidence>
<dbReference type="Proteomes" id="UP001172721">
    <property type="component" value="Unassembled WGS sequence"/>
</dbReference>